<dbReference type="Proteomes" id="UP000070383">
    <property type="component" value="Unassembled WGS sequence"/>
</dbReference>
<dbReference type="EMBL" id="LRPM01000048">
    <property type="protein sequence ID" value="KWZ77536.1"/>
    <property type="molecule type" value="Genomic_DNA"/>
</dbReference>
<organism evidence="1 2">
    <name type="scientific">Anaerococcus tetradius</name>
    <dbReference type="NCBI Taxonomy" id="33036"/>
    <lineage>
        <taxon>Bacteria</taxon>
        <taxon>Bacillati</taxon>
        <taxon>Bacillota</taxon>
        <taxon>Tissierellia</taxon>
        <taxon>Tissierellales</taxon>
        <taxon>Peptoniphilaceae</taxon>
        <taxon>Anaerococcus</taxon>
    </lineage>
</organism>
<evidence type="ECO:0000313" key="2">
    <source>
        <dbReference type="Proteomes" id="UP000070383"/>
    </source>
</evidence>
<accession>A0A133KDA1</accession>
<dbReference type="OrthoDB" id="1953676at2"/>
<name>A0A133KDA1_9FIRM</name>
<reference evidence="2" key="1">
    <citation type="submission" date="2016-01" db="EMBL/GenBank/DDBJ databases">
        <authorList>
            <person name="Mitreva M."/>
            <person name="Pepin K.H."/>
            <person name="Mihindukulasuriya K.A."/>
            <person name="Fulton R."/>
            <person name="Fronick C."/>
            <person name="O'Laughlin M."/>
            <person name="Miner T."/>
            <person name="Herter B."/>
            <person name="Rosa B.A."/>
            <person name="Cordes M."/>
            <person name="Tomlinson C."/>
            <person name="Wollam A."/>
            <person name="Palsikar V.B."/>
            <person name="Mardis E.R."/>
            <person name="Wilson R.K."/>
        </authorList>
    </citation>
    <scope>NUCLEOTIDE SEQUENCE [LARGE SCALE GENOMIC DNA]</scope>
    <source>
        <strain evidence="2">MJR8151</strain>
    </source>
</reference>
<comment type="caution">
    <text evidence="1">The sequence shown here is derived from an EMBL/GenBank/DDBJ whole genome shotgun (WGS) entry which is preliminary data.</text>
</comment>
<keyword evidence="2" id="KW-1185">Reference proteome</keyword>
<sequence>MIYLVLGEQGVGKTKYLVEQANKEKEKGNNNIVFVDTDDSQINTLDHKVRLINAKSYKVSNIDGLLGFVGGILARDYDIGKIYLDGIYDIIDINKDNIKEVSERLKNLSEYSKSDIYLGLDWKKEDVPSSLDAEIIELKLED</sequence>
<dbReference type="RefSeq" id="WP_004836032.1">
    <property type="nucleotide sequence ID" value="NZ_CAMPNK010000012.1"/>
</dbReference>
<dbReference type="PATRIC" id="fig|33036.3.peg.1344"/>
<proteinExistence type="predicted"/>
<dbReference type="STRING" id="33036.HMPREF3200_01356"/>
<evidence type="ECO:0000313" key="1">
    <source>
        <dbReference type="EMBL" id="KWZ77536.1"/>
    </source>
</evidence>
<protein>
    <submittedName>
        <fullName evidence="1">Uncharacterized protein</fullName>
    </submittedName>
</protein>
<dbReference type="AlphaFoldDB" id="A0A133KDA1"/>
<gene>
    <name evidence="1" type="ORF">HMPREF3200_01356</name>
</gene>